<keyword evidence="15" id="KW-1185">Reference proteome</keyword>
<feature type="site" description="Interaction with DNA" evidence="10">
    <location>
        <position position="148"/>
    </location>
</feature>
<feature type="compositionally biased region" description="Low complexity" evidence="11">
    <location>
        <begin position="721"/>
        <end position="740"/>
    </location>
</feature>
<keyword evidence="8 10" id="KW-0238">DNA-binding</keyword>
<dbReference type="NCBIfam" id="TIGR01051">
    <property type="entry name" value="topA_bact"/>
    <property type="match status" value="1"/>
</dbReference>
<feature type="site" description="Interaction with DNA" evidence="10">
    <location>
        <position position="139"/>
    </location>
</feature>
<evidence type="ECO:0000256" key="2">
    <source>
        <dbReference type="ARBA" id="ARBA00009446"/>
    </source>
</evidence>
<proteinExistence type="inferred from homology"/>
<dbReference type="InterPro" id="IPR003602">
    <property type="entry name" value="Topo_IA_DNA-bd_dom"/>
</dbReference>
<dbReference type="HAMAP" id="MF_00952">
    <property type="entry name" value="Topoisom_1_prok"/>
    <property type="match status" value="1"/>
</dbReference>
<name>A0A2L2X9D8_9FIRM</name>
<evidence type="ECO:0000256" key="5">
    <source>
        <dbReference type="ARBA" id="ARBA00022833"/>
    </source>
</evidence>
<dbReference type="GO" id="GO:0003677">
    <property type="term" value="F:DNA binding"/>
    <property type="evidence" value="ECO:0007669"/>
    <property type="project" value="UniProtKB-KW"/>
</dbReference>
<dbReference type="InterPro" id="IPR013497">
    <property type="entry name" value="Topo_IA_cen"/>
</dbReference>
<dbReference type="InterPro" id="IPR023406">
    <property type="entry name" value="Topo_IA_AS"/>
</dbReference>
<dbReference type="PROSITE" id="PS50880">
    <property type="entry name" value="TOPRIM"/>
    <property type="match status" value="1"/>
</dbReference>
<evidence type="ECO:0000256" key="10">
    <source>
        <dbReference type="HAMAP-Rule" id="MF_00952"/>
    </source>
</evidence>
<feature type="active site" description="O-(5'-phospho-DNA)-tyrosine intermediate" evidence="10">
    <location>
        <position position="299"/>
    </location>
</feature>
<sequence>MSKTLVIVESPAKARSIGKFLGNKYKVLASMGHVRDLPKSQLGVDVEQSYKPKYITIRGKGDTIKELKSAVKKADKVLLASDPDREGEAIAWHLLKLLDIDESEPCRIEFNEITKQSIQNAVKRPRPIDEKRVDAQQARRILDRLVGYKLSPLLWRKVRKGLSAGRVQSVAVRLICDREEEIDAFVPEEYWTLTARLTKKGQNPFEAKLHRIGKNKAEVPSQEKMDGIIADLKGASYRVDKITRREKNRQPSPPFITSSLQQEAYRKLNFTARKTMMVAQQLYEGIELGKEGPAGLVTYIRTDSVRVSETAIAEVRDYIGGKFGNSYLPATPRRLTARKKAQDAHEAIRPTAVSREPEAIKGFLTAEQYKLYKLIWSRFVASQMSPAVIDTTSVDILAKDYTFRATGSIVKFNGFMQVYIESTDDGEKEKDNILPELAEGDLLEARKLTPKQHFTQPPPRYTDATLVKALEEKGIGRPSTYAPIVETILKRGYVVRESKQFYPTELGMIVVKLLKDHFRDIIDVEFTAEMEEKLDDVEDGEQDWVRLLDDFYRPFDTTLNRAEEEIGRVDIADQVTEEICEQCGRNMVIKMGRYGKFLACPGFPDCRNTKPLLEPTGVSCPRCSGELVLRRSKKGRAFYGCSNYPDCDFVVWDRPSNEKCPQCGGITVVKKVRGKEEHRCVDANCPAGVKARGSGEKTAAAASKSETRDKEAAKQKKRAGKAAGPAAKKSSKAASGTGKAAKTKKTVKAKVAL</sequence>
<dbReference type="GO" id="GO:0008270">
    <property type="term" value="F:zinc ion binding"/>
    <property type="evidence" value="ECO:0007669"/>
    <property type="project" value="UniProtKB-KW"/>
</dbReference>
<evidence type="ECO:0000256" key="11">
    <source>
        <dbReference type="SAM" id="MobiDB-lite"/>
    </source>
</evidence>
<dbReference type="PANTHER" id="PTHR42785">
    <property type="entry name" value="DNA TOPOISOMERASE, TYPE IA, CORE"/>
    <property type="match status" value="1"/>
</dbReference>
<keyword evidence="7 10" id="KW-0799">Topoisomerase</keyword>
<keyword evidence="6" id="KW-0460">Magnesium</keyword>
<evidence type="ECO:0000313" key="15">
    <source>
        <dbReference type="Proteomes" id="UP000239549"/>
    </source>
</evidence>
<dbReference type="EC" id="5.6.2.1" evidence="10"/>
<comment type="catalytic activity">
    <reaction evidence="1 10">
        <text>ATP-independent breakage of single-stranded DNA, followed by passage and rejoining.</text>
        <dbReference type="EC" id="5.6.2.1"/>
    </reaction>
</comment>
<feature type="domain" description="Topo IA-type catalytic" evidence="13">
    <location>
        <begin position="129"/>
        <end position="559"/>
    </location>
</feature>
<dbReference type="CDD" id="cd00186">
    <property type="entry name" value="TOP1Ac"/>
    <property type="match status" value="1"/>
</dbReference>
<keyword evidence="9 10" id="KW-0413">Isomerase</keyword>
<dbReference type="Pfam" id="PF01396">
    <property type="entry name" value="Zn_ribbon_Top1"/>
    <property type="match status" value="3"/>
</dbReference>
<feature type="domain" description="Toprim" evidence="12">
    <location>
        <begin position="3"/>
        <end position="113"/>
    </location>
</feature>
<feature type="compositionally biased region" description="Basic and acidic residues" evidence="11">
    <location>
        <begin position="705"/>
        <end position="714"/>
    </location>
</feature>
<feature type="site" description="Interaction with DNA" evidence="10">
    <location>
        <position position="301"/>
    </location>
</feature>
<dbReference type="InterPro" id="IPR013825">
    <property type="entry name" value="Topo_IA_cen_sub2"/>
</dbReference>
<accession>A0A2L2X9D8</accession>
<feature type="compositionally biased region" description="Basic residues" evidence="11">
    <location>
        <begin position="741"/>
        <end position="753"/>
    </location>
</feature>
<dbReference type="InterPro" id="IPR023405">
    <property type="entry name" value="Topo_IA_core_domain"/>
</dbReference>
<evidence type="ECO:0000256" key="1">
    <source>
        <dbReference type="ARBA" id="ARBA00000213"/>
    </source>
</evidence>
<dbReference type="InterPro" id="IPR003601">
    <property type="entry name" value="Topo_IA_2"/>
</dbReference>
<dbReference type="InterPro" id="IPR013826">
    <property type="entry name" value="Topo_IA_cen_sub3"/>
</dbReference>
<dbReference type="GO" id="GO:0006265">
    <property type="term" value="P:DNA topological change"/>
    <property type="evidence" value="ECO:0007669"/>
    <property type="project" value="UniProtKB-UniRule"/>
</dbReference>
<evidence type="ECO:0000256" key="7">
    <source>
        <dbReference type="ARBA" id="ARBA00023029"/>
    </source>
</evidence>
<dbReference type="Proteomes" id="UP000239549">
    <property type="component" value="Unassembled WGS sequence"/>
</dbReference>
<keyword evidence="5" id="KW-0862">Zinc</keyword>
<dbReference type="SMART" id="SM00493">
    <property type="entry name" value="TOPRIM"/>
    <property type="match status" value="1"/>
</dbReference>
<dbReference type="SUPFAM" id="SSF57783">
    <property type="entry name" value="Zinc beta-ribbon"/>
    <property type="match status" value="2"/>
</dbReference>
<dbReference type="SMART" id="SM00437">
    <property type="entry name" value="TOP1Ac"/>
    <property type="match status" value="1"/>
</dbReference>
<feature type="region of interest" description="Interaction with DNA" evidence="10">
    <location>
        <begin position="163"/>
        <end position="168"/>
    </location>
</feature>
<dbReference type="SMART" id="SM00436">
    <property type="entry name" value="TOP1Bc"/>
    <property type="match status" value="1"/>
</dbReference>
<dbReference type="Gene3D" id="2.70.20.10">
    <property type="entry name" value="Topoisomerase I, domain 3"/>
    <property type="match status" value="1"/>
</dbReference>
<dbReference type="EMBL" id="BFAV01000045">
    <property type="protein sequence ID" value="GBF32650.1"/>
    <property type="molecule type" value="Genomic_DNA"/>
</dbReference>
<dbReference type="RefSeq" id="WP_104371148.1">
    <property type="nucleotide sequence ID" value="NZ_BFAV01000045.1"/>
</dbReference>
<reference evidence="15" key="1">
    <citation type="submission" date="2018-02" db="EMBL/GenBank/DDBJ databases">
        <title>Genome sequence of Desulfocucumis palustris strain NAW-5.</title>
        <authorList>
            <person name="Watanabe M."/>
            <person name="Kojima H."/>
            <person name="Fukui M."/>
        </authorList>
    </citation>
    <scope>NUCLEOTIDE SEQUENCE [LARGE SCALE GENOMIC DNA]</scope>
    <source>
        <strain evidence="15">NAW-5</strain>
    </source>
</reference>
<organism evidence="14 15">
    <name type="scientific">Desulfocucumis palustris</name>
    <dbReference type="NCBI Taxonomy" id="1898651"/>
    <lineage>
        <taxon>Bacteria</taxon>
        <taxon>Bacillati</taxon>
        <taxon>Bacillota</taxon>
        <taxon>Clostridia</taxon>
        <taxon>Eubacteriales</taxon>
        <taxon>Desulfocucumaceae</taxon>
        <taxon>Desulfocucumis</taxon>
    </lineage>
</organism>
<keyword evidence="4" id="KW-0863">Zinc-finger</keyword>
<evidence type="ECO:0000256" key="3">
    <source>
        <dbReference type="ARBA" id="ARBA00022723"/>
    </source>
</evidence>
<dbReference type="OrthoDB" id="9804262at2"/>
<evidence type="ECO:0000256" key="4">
    <source>
        <dbReference type="ARBA" id="ARBA00022771"/>
    </source>
</evidence>
<evidence type="ECO:0000256" key="6">
    <source>
        <dbReference type="ARBA" id="ARBA00022842"/>
    </source>
</evidence>
<dbReference type="PRINTS" id="PR00417">
    <property type="entry name" value="PRTPISMRASEI"/>
</dbReference>
<dbReference type="InterPro" id="IPR034149">
    <property type="entry name" value="TOPRIM_TopoI"/>
</dbReference>
<dbReference type="Gene3D" id="3.30.65.10">
    <property type="entry name" value="Bacterial Topoisomerase I, domain 1"/>
    <property type="match status" value="2"/>
</dbReference>
<dbReference type="PANTHER" id="PTHR42785:SF1">
    <property type="entry name" value="DNA TOPOISOMERASE"/>
    <property type="match status" value="1"/>
</dbReference>
<evidence type="ECO:0000256" key="8">
    <source>
        <dbReference type="ARBA" id="ARBA00023125"/>
    </source>
</evidence>
<dbReference type="InterPro" id="IPR000380">
    <property type="entry name" value="Topo_IA"/>
</dbReference>
<dbReference type="InterPro" id="IPR028612">
    <property type="entry name" value="Topoisom_1_IA"/>
</dbReference>
<dbReference type="Pfam" id="PF01751">
    <property type="entry name" value="Toprim"/>
    <property type="match status" value="1"/>
</dbReference>
<dbReference type="PROSITE" id="PS00396">
    <property type="entry name" value="TOPO_IA_1"/>
    <property type="match status" value="1"/>
</dbReference>
<dbReference type="CDD" id="cd03363">
    <property type="entry name" value="TOPRIM_TopoIA_TopoI"/>
    <property type="match status" value="1"/>
</dbReference>
<dbReference type="GO" id="GO:0005694">
    <property type="term" value="C:chromosome"/>
    <property type="evidence" value="ECO:0007669"/>
    <property type="project" value="InterPro"/>
</dbReference>
<feature type="site" description="Interaction with DNA" evidence="10">
    <location>
        <position position="143"/>
    </location>
</feature>
<feature type="site" description="Interaction with DNA" evidence="10">
    <location>
        <position position="155"/>
    </location>
</feature>
<comment type="subunit">
    <text evidence="10">Monomer.</text>
</comment>
<dbReference type="InterPro" id="IPR013498">
    <property type="entry name" value="Topo_IA_Znf"/>
</dbReference>
<evidence type="ECO:0000313" key="14">
    <source>
        <dbReference type="EMBL" id="GBF32650.1"/>
    </source>
</evidence>
<dbReference type="SUPFAM" id="SSF56712">
    <property type="entry name" value="Prokaryotic type I DNA topoisomerase"/>
    <property type="match status" value="1"/>
</dbReference>
<comment type="similarity">
    <text evidence="2 10">Belongs to the type IA topoisomerase family.</text>
</comment>
<dbReference type="GO" id="GO:0003917">
    <property type="term" value="F:DNA topoisomerase type I (single strand cut, ATP-independent) activity"/>
    <property type="evidence" value="ECO:0007669"/>
    <property type="project" value="UniProtKB-UniRule"/>
</dbReference>
<keyword evidence="3" id="KW-0479">Metal-binding</keyword>
<dbReference type="InterPro" id="IPR005733">
    <property type="entry name" value="TopoI_bac-type"/>
</dbReference>
<evidence type="ECO:0000259" key="12">
    <source>
        <dbReference type="PROSITE" id="PS50880"/>
    </source>
</evidence>
<dbReference type="AlphaFoldDB" id="A0A2L2X9D8"/>
<dbReference type="Gene3D" id="1.10.460.10">
    <property type="entry name" value="Topoisomerase I, domain 2"/>
    <property type="match status" value="1"/>
</dbReference>
<dbReference type="InterPro" id="IPR013824">
    <property type="entry name" value="Topo_IA_cen_sub1"/>
</dbReference>
<dbReference type="PROSITE" id="PS52039">
    <property type="entry name" value="TOPO_IA_2"/>
    <property type="match status" value="1"/>
</dbReference>
<feature type="site" description="Interaction with DNA" evidence="10">
    <location>
        <position position="491"/>
    </location>
</feature>
<feature type="region of interest" description="Disordered" evidence="11">
    <location>
        <begin position="694"/>
        <end position="753"/>
    </location>
</feature>
<dbReference type="Gene3D" id="3.40.50.140">
    <property type="match status" value="1"/>
</dbReference>
<dbReference type="Gene3D" id="1.10.290.10">
    <property type="entry name" value="Topoisomerase I, domain 4"/>
    <property type="match status" value="1"/>
</dbReference>
<evidence type="ECO:0000256" key="9">
    <source>
        <dbReference type="ARBA" id="ARBA00023235"/>
    </source>
</evidence>
<gene>
    <name evidence="10" type="primary">topA</name>
    <name evidence="14" type="ORF">DCCM_0846</name>
</gene>
<feature type="site" description="Interaction with DNA" evidence="10">
    <location>
        <position position="140"/>
    </location>
</feature>
<protein>
    <recommendedName>
        <fullName evidence="10">DNA topoisomerase 1</fullName>
        <ecNumber evidence="10">5.6.2.1</ecNumber>
    </recommendedName>
    <alternativeName>
        <fullName evidence="10">DNA topoisomerase I</fullName>
    </alternativeName>
</protein>
<evidence type="ECO:0000259" key="13">
    <source>
        <dbReference type="PROSITE" id="PS52039"/>
    </source>
</evidence>
<dbReference type="Pfam" id="PF01131">
    <property type="entry name" value="Topoisom_bac"/>
    <property type="match status" value="1"/>
</dbReference>
<comment type="function">
    <text evidence="10">Releases the supercoiling and torsional tension of DNA, which is introduced during the DNA replication and transcription, by transiently cleaving and rejoining one strand of the DNA duplex. Introduces a single-strand break via transesterification at a target site in duplex DNA. The scissile phosphodiester is attacked by the catalytic tyrosine of the enzyme, resulting in the formation of a DNA-(5'-phosphotyrosyl)-enzyme intermediate and the expulsion of a 3'-OH DNA strand. The free DNA strand then undergoes passage around the unbroken strand, thus removing DNA supercoils. Finally, in the religation step, the DNA 3'-OH attacks the covalent intermediate to expel the active-site tyrosine and restore the DNA phosphodiester backbone.</text>
</comment>
<dbReference type="InterPro" id="IPR006171">
    <property type="entry name" value="TOPRIM_dom"/>
</dbReference>
<feature type="site" description="Interaction with DNA" evidence="10">
    <location>
        <position position="33"/>
    </location>
</feature>
<comment type="caution">
    <text evidence="14">The sequence shown here is derived from an EMBL/GenBank/DDBJ whole genome shotgun (WGS) entry which is preliminary data.</text>
</comment>